<dbReference type="Pfam" id="PF01266">
    <property type="entry name" value="DAO"/>
    <property type="match status" value="1"/>
</dbReference>
<dbReference type="Gene3D" id="3.50.50.60">
    <property type="entry name" value="FAD/NAD(P)-binding domain"/>
    <property type="match status" value="1"/>
</dbReference>
<evidence type="ECO:0000256" key="1">
    <source>
        <dbReference type="ARBA" id="ARBA00023002"/>
    </source>
</evidence>
<dbReference type="PANTHER" id="PTHR13847:SF201">
    <property type="entry name" value="PUTATIBE OXIDOREDUCTASE"/>
    <property type="match status" value="1"/>
</dbReference>
<dbReference type="SUPFAM" id="SSF51905">
    <property type="entry name" value="FAD/NAD(P)-binding domain"/>
    <property type="match status" value="1"/>
</dbReference>
<dbReference type="InterPro" id="IPR036188">
    <property type="entry name" value="FAD/NAD-bd_sf"/>
</dbReference>
<dbReference type="InterPro" id="IPR006076">
    <property type="entry name" value="FAD-dep_OxRdtase"/>
</dbReference>
<dbReference type="GO" id="GO:0005737">
    <property type="term" value="C:cytoplasm"/>
    <property type="evidence" value="ECO:0007669"/>
    <property type="project" value="TreeGrafter"/>
</dbReference>
<accession>A0A1X7GH14</accession>
<name>A0A1X7GH14_9SPHN</name>
<evidence type="ECO:0000313" key="5">
    <source>
        <dbReference type="Proteomes" id="UP000192934"/>
    </source>
</evidence>
<proteinExistence type="predicted"/>
<reference evidence="5" key="1">
    <citation type="submission" date="2017-04" db="EMBL/GenBank/DDBJ databases">
        <authorList>
            <person name="Varghese N."/>
            <person name="Submissions S."/>
        </authorList>
    </citation>
    <scope>NUCLEOTIDE SEQUENCE [LARGE SCALE GENOMIC DNA]</scope>
    <source>
        <strain evidence="5">Dd16</strain>
    </source>
</reference>
<dbReference type="PANTHER" id="PTHR13847">
    <property type="entry name" value="SARCOSINE DEHYDROGENASE-RELATED"/>
    <property type="match status" value="1"/>
</dbReference>
<protein>
    <submittedName>
        <fullName evidence="4">Glycine/D-amino acid oxidase</fullName>
    </submittedName>
</protein>
<dbReference type="EMBL" id="LT840185">
    <property type="protein sequence ID" value="SMF69242.1"/>
    <property type="molecule type" value="Genomic_DNA"/>
</dbReference>
<feature type="region of interest" description="Disordered" evidence="2">
    <location>
        <begin position="1"/>
        <end position="26"/>
    </location>
</feature>
<evidence type="ECO:0000313" key="4">
    <source>
        <dbReference type="EMBL" id="SMF69242.1"/>
    </source>
</evidence>
<feature type="compositionally biased region" description="Basic and acidic residues" evidence="2">
    <location>
        <begin position="1"/>
        <end position="10"/>
    </location>
</feature>
<feature type="compositionally biased region" description="Basic and acidic residues" evidence="2">
    <location>
        <begin position="17"/>
        <end position="26"/>
    </location>
</feature>
<dbReference type="Proteomes" id="UP000192934">
    <property type="component" value="Chromosome I"/>
</dbReference>
<gene>
    <name evidence="4" type="ORF">SAMN06295910_1699</name>
</gene>
<evidence type="ECO:0000256" key="2">
    <source>
        <dbReference type="SAM" id="MobiDB-lite"/>
    </source>
</evidence>
<dbReference type="STRING" id="941907.SAMN06295910_1699"/>
<evidence type="ECO:0000259" key="3">
    <source>
        <dbReference type="Pfam" id="PF01266"/>
    </source>
</evidence>
<dbReference type="AlphaFoldDB" id="A0A1X7GH14"/>
<feature type="domain" description="FAD dependent oxidoreductase" evidence="3">
    <location>
        <begin position="34"/>
        <end position="386"/>
    </location>
</feature>
<keyword evidence="5" id="KW-1185">Reference proteome</keyword>
<dbReference type="GO" id="GO:0016491">
    <property type="term" value="F:oxidoreductase activity"/>
    <property type="evidence" value="ECO:0007669"/>
    <property type="project" value="UniProtKB-KW"/>
</dbReference>
<sequence>MLTENRDLRGGRPCWRGAEKPPIKSDPLPEARVDVAIVGAGIMGASIAERLSRDGVRVALVDRRPPAHGSTAASTALVMWEMDVPLTHLAGEIGMAEAARRWRRVHKAVRGIDATVATLDADCGWIARPILYRAGTLLDPEALAAESRARAEAGLPSEILAAEAVAARFDIAPRDAILSGDAWEVNPVALTEALLRKAQARGASIHHPVDVVALEEGADAVTLRLEDGGTIDADTAIIAGGYERAPLLLPPPFEIVSSYAIATAPGTAPLWRENAMIWEASDPYLYARATADGRVIAGGEDEDFADAAQRDALIEAKSGVIAAKLAAMIGVENVAVDCAWAAAFGSSPDGLPAIGRAANHARVILANGFGGNGVSFAALAAEIVAAELAGAPDPDADCFSPYRFS</sequence>
<organism evidence="4 5">
    <name type="scientific">Allosphingosinicella indica</name>
    <dbReference type="NCBI Taxonomy" id="941907"/>
    <lineage>
        <taxon>Bacteria</taxon>
        <taxon>Pseudomonadati</taxon>
        <taxon>Pseudomonadota</taxon>
        <taxon>Alphaproteobacteria</taxon>
        <taxon>Sphingomonadales</taxon>
        <taxon>Sphingomonadaceae</taxon>
        <taxon>Allosphingosinicella</taxon>
    </lineage>
</organism>
<dbReference type="Gene3D" id="3.30.9.10">
    <property type="entry name" value="D-Amino Acid Oxidase, subunit A, domain 2"/>
    <property type="match status" value="1"/>
</dbReference>
<keyword evidence="1" id="KW-0560">Oxidoreductase</keyword>